<feature type="signal peptide" evidence="5">
    <location>
        <begin position="1"/>
        <end position="18"/>
    </location>
</feature>
<dbReference type="Gene3D" id="3.40.190.10">
    <property type="entry name" value="Periplasmic binding protein-like II"/>
    <property type="match status" value="1"/>
</dbReference>
<comment type="caution">
    <text evidence="7">The sequence shown here is derived from an EMBL/GenBank/DDBJ whole genome shotgun (WGS) entry which is preliminary data.</text>
</comment>
<dbReference type="PROSITE" id="PS51257">
    <property type="entry name" value="PROKAR_LIPOPROTEIN"/>
    <property type="match status" value="1"/>
</dbReference>
<evidence type="ECO:0000256" key="5">
    <source>
        <dbReference type="SAM" id="SignalP"/>
    </source>
</evidence>
<proteinExistence type="inferred from homology"/>
<reference evidence="8" key="1">
    <citation type="journal article" date="2019" name="Int. J. Syst. Evol. Microbiol.">
        <title>The Global Catalogue of Microorganisms (GCM) 10K type strain sequencing project: providing services to taxonomists for standard genome sequencing and annotation.</title>
        <authorList>
            <consortium name="The Broad Institute Genomics Platform"/>
            <consortium name="The Broad Institute Genome Sequencing Center for Infectious Disease"/>
            <person name="Wu L."/>
            <person name="Ma J."/>
        </authorList>
    </citation>
    <scope>NUCLEOTIDE SEQUENCE [LARGE SCALE GENOMIC DNA]</scope>
    <source>
        <strain evidence="8">JCM 17906</strain>
    </source>
</reference>
<evidence type="ECO:0000259" key="6">
    <source>
        <dbReference type="Pfam" id="PF00496"/>
    </source>
</evidence>
<gene>
    <name evidence="7" type="ORF">GCM10023175_58960</name>
</gene>
<keyword evidence="4 5" id="KW-0732">Signal</keyword>
<dbReference type="InterPro" id="IPR030678">
    <property type="entry name" value="Peptide/Ni-bd"/>
</dbReference>
<evidence type="ECO:0000256" key="3">
    <source>
        <dbReference type="ARBA" id="ARBA00022448"/>
    </source>
</evidence>
<comment type="subcellular location">
    <subcellularLocation>
        <location evidence="1">Cell envelope</location>
    </subcellularLocation>
</comment>
<dbReference type="PANTHER" id="PTHR30290">
    <property type="entry name" value="PERIPLASMIC BINDING COMPONENT OF ABC TRANSPORTER"/>
    <property type="match status" value="1"/>
</dbReference>
<evidence type="ECO:0000313" key="8">
    <source>
        <dbReference type="Proteomes" id="UP001501598"/>
    </source>
</evidence>
<dbReference type="InterPro" id="IPR039424">
    <property type="entry name" value="SBP_5"/>
</dbReference>
<dbReference type="Proteomes" id="UP001501598">
    <property type="component" value="Unassembled WGS sequence"/>
</dbReference>
<name>A0ABP8S049_9PSEU</name>
<feature type="chain" id="PRO_5045903333" evidence="5">
    <location>
        <begin position="19"/>
        <end position="509"/>
    </location>
</feature>
<dbReference type="Gene3D" id="3.10.105.10">
    <property type="entry name" value="Dipeptide-binding Protein, Domain 3"/>
    <property type="match status" value="1"/>
</dbReference>
<dbReference type="EMBL" id="BAABGT010000097">
    <property type="protein sequence ID" value="GAA4556528.1"/>
    <property type="molecule type" value="Genomic_DNA"/>
</dbReference>
<protein>
    <submittedName>
        <fullName evidence="7">ABC transporter substrate-binding protein</fullName>
    </submittedName>
</protein>
<keyword evidence="8" id="KW-1185">Reference proteome</keyword>
<keyword evidence="3" id="KW-0813">Transport</keyword>
<dbReference type="RefSeq" id="WP_345425808.1">
    <property type="nucleotide sequence ID" value="NZ_BAABGT010000097.1"/>
</dbReference>
<evidence type="ECO:0000256" key="2">
    <source>
        <dbReference type="ARBA" id="ARBA00005695"/>
    </source>
</evidence>
<dbReference type="Pfam" id="PF00496">
    <property type="entry name" value="SBP_bac_5"/>
    <property type="match status" value="1"/>
</dbReference>
<evidence type="ECO:0000256" key="1">
    <source>
        <dbReference type="ARBA" id="ARBA00004196"/>
    </source>
</evidence>
<dbReference type="SUPFAM" id="SSF53850">
    <property type="entry name" value="Periplasmic binding protein-like II"/>
    <property type="match status" value="1"/>
</dbReference>
<accession>A0ABP8S049</accession>
<evidence type="ECO:0000313" key="7">
    <source>
        <dbReference type="EMBL" id="GAA4556528.1"/>
    </source>
</evidence>
<organism evidence="7 8">
    <name type="scientific">Pseudonocardia xishanensis</name>
    <dbReference type="NCBI Taxonomy" id="630995"/>
    <lineage>
        <taxon>Bacteria</taxon>
        <taxon>Bacillati</taxon>
        <taxon>Actinomycetota</taxon>
        <taxon>Actinomycetes</taxon>
        <taxon>Pseudonocardiales</taxon>
        <taxon>Pseudonocardiaceae</taxon>
        <taxon>Pseudonocardia</taxon>
    </lineage>
</organism>
<dbReference type="PANTHER" id="PTHR30290:SF10">
    <property type="entry name" value="PERIPLASMIC OLIGOPEPTIDE-BINDING PROTEIN-RELATED"/>
    <property type="match status" value="1"/>
</dbReference>
<feature type="domain" description="Solute-binding protein family 5" evidence="6">
    <location>
        <begin position="79"/>
        <end position="429"/>
    </location>
</feature>
<sequence length="509" mass="53641">MRSPLSRLLAVVATVVLAVTAAACSSSGPESGSGEKARLTIGAAAVPSSLDPRKSAPYEAQWIGMLYDTLVQRTPDGGFAPALAESWTLSPDARTLELTLRPGVTFQDGAPFDAAAVKANLDAARAGGTNFSGQLTNIASVEATDARHVTIALTDSGAPMLGVLAGEAGMIISPASLGEDLSRRSAGAGPYTLDRFEGQRLALTAWPGYWNAGALGVGGVDIDVFIDDSARLRALRSGQLDTAFIIPSQVREVGDSGLELLRPKTAESFWGVLVNTGRKEFGNPLVRQAMMLALDRPAIARAVFGEGGCTPSAQPFDANDWAHSPELDSLPAAQYDPARARQLLAQAGLAGGFDFELQVGTAQNYTQIGQILQAQWGEIGIRVNLRPMENVQFVTARRQGDFDGTVSVYLNARPDQSAFVKNFYLPGGIFNPGKYDLPGTAELLSTSSSGADPASRAPAMHQLMVNALNDGPPIMPICTAPRLAASQRGVRDLDMTLETKFTDVAVDPK</sequence>
<dbReference type="InterPro" id="IPR000914">
    <property type="entry name" value="SBP_5_dom"/>
</dbReference>
<comment type="similarity">
    <text evidence="2">Belongs to the bacterial solute-binding protein 5 family.</text>
</comment>
<dbReference type="PIRSF" id="PIRSF002741">
    <property type="entry name" value="MppA"/>
    <property type="match status" value="1"/>
</dbReference>
<evidence type="ECO:0000256" key="4">
    <source>
        <dbReference type="ARBA" id="ARBA00022729"/>
    </source>
</evidence>